<protein>
    <recommendedName>
        <fullName evidence="4">RNA helicase</fullName>
        <ecNumber evidence="4">3.6.4.13</ecNumber>
    </recommendedName>
</protein>
<evidence type="ECO:0000256" key="9">
    <source>
        <dbReference type="ARBA" id="ARBA00022806"/>
    </source>
</evidence>
<keyword evidence="10" id="KW-0067">ATP-binding</keyword>
<dbReference type="InterPro" id="IPR027417">
    <property type="entry name" value="P-loop_NTPase"/>
</dbReference>
<keyword evidence="16" id="KW-0472">Membrane</keyword>
<keyword evidence="11" id="KW-0694">RNA-binding</keyword>
<dbReference type="InterPro" id="IPR012541">
    <property type="entry name" value="DBP10_C"/>
</dbReference>
<evidence type="ECO:0000256" key="3">
    <source>
        <dbReference type="ARBA" id="ARBA00010379"/>
    </source>
</evidence>
<dbReference type="SMART" id="SM00487">
    <property type="entry name" value="DEXDc"/>
    <property type="match status" value="1"/>
</dbReference>
<evidence type="ECO:0000259" key="19">
    <source>
        <dbReference type="PROSITE" id="PS51195"/>
    </source>
</evidence>
<feature type="domain" description="Helicase C-terminal" evidence="18">
    <location>
        <begin position="447"/>
        <end position="593"/>
    </location>
</feature>
<dbReference type="AlphaFoldDB" id="N1PDM4"/>
<dbReference type="PANTHER" id="PTHR47959:SF8">
    <property type="entry name" value="RNA HELICASE"/>
    <property type="match status" value="1"/>
</dbReference>
<keyword evidence="6" id="KW-0698">rRNA processing</keyword>
<feature type="compositionally biased region" description="Basic and acidic residues" evidence="15">
    <location>
        <begin position="940"/>
        <end position="1003"/>
    </location>
</feature>
<comment type="catalytic activity">
    <reaction evidence="13">
        <text>ATP + H2O = ADP + phosphate + H(+)</text>
        <dbReference type="Rhea" id="RHEA:13065"/>
        <dbReference type="ChEBI" id="CHEBI:15377"/>
        <dbReference type="ChEBI" id="CHEBI:15378"/>
        <dbReference type="ChEBI" id="CHEBI:30616"/>
        <dbReference type="ChEBI" id="CHEBI:43474"/>
        <dbReference type="ChEBI" id="CHEBI:456216"/>
        <dbReference type="EC" id="3.6.4.13"/>
    </reaction>
</comment>
<evidence type="ECO:0000259" key="17">
    <source>
        <dbReference type="PROSITE" id="PS51192"/>
    </source>
</evidence>
<dbReference type="InterPro" id="IPR011545">
    <property type="entry name" value="DEAD/DEAH_box_helicase_dom"/>
</dbReference>
<dbReference type="PROSITE" id="PS51192">
    <property type="entry name" value="HELICASE_ATP_BIND_1"/>
    <property type="match status" value="1"/>
</dbReference>
<dbReference type="GO" id="GO:0003724">
    <property type="term" value="F:RNA helicase activity"/>
    <property type="evidence" value="ECO:0007669"/>
    <property type="project" value="UniProtKB-EC"/>
</dbReference>
<evidence type="ECO:0000256" key="5">
    <source>
        <dbReference type="ARBA" id="ARBA00022517"/>
    </source>
</evidence>
<feature type="short sequence motif" description="Q motif" evidence="14">
    <location>
        <begin position="181"/>
        <end position="209"/>
    </location>
</feature>
<sequence>MYSCRFEKMVVDLVEVCDWANNVGTDVAFVVECLQSSPNAGVALLFWLWLLVTWVVWVFDGFGVDPELDFDCACSDSQPLHPLLVYTILTSPIIQLIGDVRSLRTDIAYLAYECDLCALAVVDYEMVGVWVWVVCIDELLDGDRSQSVLADSDDGADDAFIAATQAAANRKSENKNAKKAGAFQTMGLNTHLLKAITRKGFSVPTPIQRKTIPLILDGQDVVGMARTGSGKTAAFVIPMIEKLKSHSAKVGARAIVLSPSRELALQTLKVVKEMGKGTDLRTTLLVGGDSLEDQFSSMASNPDIIIATPGRFEHLKVEMGLELSSVKYVVFDEADRLFEMGFAAQLHEIMYSLPPNRQTLLFSATLPKSLVEFARAGLQDPKLVRLDAESKIAPGLQSAFFTVKRAEKEGALLHVLQDVIQMPTGETDAAKKANAPKKNDKKRKRGPDTPSAKETPSQHSTVIFTATKHHVEYLANFLKSFGYAVSYVYGALDQTARKMQVEDFRRGMTNIMVVTDVAARGIDIPVLANVINYDFPSQPKVFVHRVGRTARAGKQGWAYSLITSSDLPYLLDLQLFLSRRLVLGRAEHDSNMFKDAVVIGAMKRDKIEQYSEEALKLLNEDDDLALMRDVAAKGEKQYMRTRNAASAESVKRAKDLSAGEHFSEANMLFDAHGHEDVEQQRLDMLARVSGFRPKETVFEVGKRGVAQEAAEIQAIKRRRAKMESKPKKQKDEDSDAEGEISGVAAKSSHLEEDDSDEDLVLTQPNGVDMDEASDSELKLTFSAPEDPATRHKKKRTTGKDEEFFMGYNPSTINIAEDKAYGVNSGGTNSHFLNDARGATMDLTNDESSGFKEATKAKGLRWDKKSKKYVARANDEDGSKGAKMIKGESGQKIAASFKSGRFDAWRRANRVERLPRVGEQERANSHFANNEGGKRFKHKQERAPKEADKFRDDYYKRKKKVDAAREKRVGKFADGPGKVKSEIRGVEDVRKLRKLQDRRKEKNARPQKRGK</sequence>
<evidence type="ECO:0000256" key="1">
    <source>
        <dbReference type="ARBA" id="ARBA00003706"/>
    </source>
</evidence>
<comment type="subcellular location">
    <subcellularLocation>
        <location evidence="2">Nucleus</location>
        <location evidence="2">Nucleolus</location>
    </subcellularLocation>
</comment>
<dbReference type="EC" id="3.6.4.13" evidence="4"/>
<keyword evidence="9" id="KW-0347">Helicase</keyword>
<evidence type="ECO:0000256" key="16">
    <source>
        <dbReference type="SAM" id="Phobius"/>
    </source>
</evidence>
<dbReference type="PROSITE" id="PS51195">
    <property type="entry name" value="Q_MOTIF"/>
    <property type="match status" value="1"/>
</dbReference>
<dbReference type="Proteomes" id="UP000016933">
    <property type="component" value="Unassembled WGS sequence"/>
</dbReference>
<dbReference type="SUPFAM" id="SSF52540">
    <property type="entry name" value="P-loop containing nucleoside triphosphate hydrolases"/>
    <property type="match status" value="2"/>
</dbReference>
<dbReference type="Pfam" id="PF08147">
    <property type="entry name" value="DBP10CT"/>
    <property type="match status" value="1"/>
</dbReference>
<accession>N1PDM4</accession>
<evidence type="ECO:0000313" key="20">
    <source>
        <dbReference type="EMBL" id="EME40477.1"/>
    </source>
</evidence>
<dbReference type="CDD" id="cd17959">
    <property type="entry name" value="DEADc_DDX54"/>
    <property type="match status" value="1"/>
</dbReference>
<dbReference type="InterPro" id="IPR014001">
    <property type="entry name" value="Helicase_ATP-bd"/>
</dbReference>
<dbReference type="InterPro" id="IPR000629">
    <property type="entry name" value="RNA-helicase_DEAD-box_CS"/>
</dbReference>
<evidence type="ECO:0000259" key="18">
    <source>
        <dbReference type="PROSITE" id="PS51194"/>
    </source>
</evidence>
<dbReference type="PROSITE" id="PS00039">
    <property type="entry name" value="DEAD_ATP_HELICASE"/>
    <property type="match status" value="1"/>
</dbReference>
<keyword evidence="8" id="KW-0378">Hydrolase</keyword>
<dbReference type="eggNOG" id="KOG0337">
    <property type="taxonomic scope" value="Eukaryota"/>
</dbReference>
<dbReference type="OrthoDB" id="10261375at2759"/>
<dbReference type="GO" id="GO:0003723">
    <property type="term" value="F:RNA binding"/>
    <property type="evidence" value="ECO:0007669"/>
    <property type="project" value="UniProtKB-KW"/>
</dbReference>
<evidence type="ECO:0000256" key="4">
    <source>
        <dbReference type="ARBA" id="ARBA00012552"/>
    </source>
</evidence>
<evidence type="ECO:0000256" key="12">
    <source>
        <dbReference type="ARBA" id="ARBA00023242"/>
    </source>
</evidence>
<keyword evidence="12" id="KW-0539">Nucleus</keyword>
<feature type="region of interest" description="Disordered" evidence="15">
    <location>
        <begin position="717"/>
        <end position="805"/>
    </location>
</feature>
<dbReference type="GO" id="GO:0005829">
    <property type="term" value="C:cytosol"/>
    <property type="evidence" value="ECO:0007669"/>
    <property type="project" value="TreeGrafter"/>
</dbReference>
<evidence type="ECO:0000256" key="7">
    <source>
        <dbReference type="ARBA" id="ARBA00022741"/>
    </source>
</evidence>
<gene>
    <name evidence="20" type="ORF">DOTSEDRAFT_90700</name>
</gene>
<dbReference type="OMA" id="EDQFGMM"/>
<evidence type="ECO:0000313" key="21">
    <source>
        <dbReference type="Proteomes" id="UP000016933"/>
    </source>
</evidence>
<dbReference type="InterPro" id="IPR033517">
    <property type="entry name" value="DDX54/DBP10_DEAD-box_helicase"/>
</dbReference>
<dbReference type="InterPro" id="IPR001650">
    <property type="entry name" value="Helicase_C-like"/>
</dbReference>
<dbReference type="SMART" id="SM01123">
    <property type="entry name" value="DBP10CT"/>
    <property type="match status" value="1"/>
</dbReference>
<evidence type="ECO:0000256" key="11">
    <source>
        <dbReference type="ARBA" id="ARBA00022884"/>
    </source>
</evidence>
<dbReference type="CDD" id="cd18787">
    <property type="entry name" value="SF2_C_DEAD"/>
    <property type="match status" value="1"/>
</dbReference>
<dbReference type="InterPro" id="IPR014014">
    <property type="entry name" value="RNA_helicase_DEAD_Q_motif"/>
</dbReference>
<feature type="domain" description="Helicase ATP-binding" evidence="17">
    <location>
        <begin position="212"/>
        <end position="384"/>
    </location>
</feature>
<dbReference type="GO" id="GO:0006364">
    <property type="term" value="P:rRNA processing"/>
    <property type="evidence" value="ECO:0007669"/>
    <property type="project" value="UniProtKB-KW"/>
</dbReference>
<keyword evidence="16" id="KW-0812">Transmembrane</keyword>
<dbReference type="InterPro" id="IPR050079">
    <property type="entry name" value="DEAD_box_RNA_helicase"/>
</dbReference>
<keyword evidence="21" id="KW-1185">Reference proteome</keyword>
<evidence type="ECO:0000256" key="10">
    <source>
        <dbReference type="ARBA" id="ARBA00022840"/>
    </source>
</evidence>
<keyword evidence="5" id="KW-0690">Ribosome biogenesis</keyword>
<dbReference type="HOGENOM" id="CLU_003041_5_2_1"/>
<feature type="region of interest" description="Disordered" evidence="15">
    <location>
        <begin position="426"/>
        <end position="460"/>
    </location>
</feature>
<dbReference type="Pfam" id="PF00271">
    <property type="entry name" value="Helicase_C"/>
    <property type="match status" value="1"/>
</dbReference>
<feature type="compositionally biased region" description="Basic and acidic residues" evidence="15">
    <location>
        <begin position="721"/>
        <end position="731"/>
    </location>
</feature>
<dbReference type="PANTHER" id="PTHR47959">
    <property type="entry name" value="ATP-DEPENDENT RNA HELICASE RHLE-RELATED"/>
    <property type="match status" value="1"/>
</dbReference>
<dbReference type="GO" id="GO:0016887">
    <property type="term" value="F:ATP hydrolysis activity"/>
    <property type="evidence" value="ECO:0007669"/>
    <property type="project" value="RHEA"/>
</dbReference>
<comment type="similarity">
    <text evidence="3">Belongs to the DEAD box helicase family. DDX54/DBP10 subfamily.</text>
</comment>
<dbReference type="Pfam" id="PF00270">
    <property type="entry name" value="DEAD"/>
    <property type="match status" value="1"/>
</dbReference>
<reference evidence="21" key="1">
    <citation type="journal article" date="2012" name="PLoS Genet.">
        <title>The genomes of the fungal plant pathogens Cladosporium fulvum and Dothistroma septosporum reveal adaptation to different hosts and lifestyles but also signatures of common ancestry.</title>
        <authorList>
            <person name="de Wit P.J.G.M."/>
            <person name="van der Burgt A."/>
            <person name="Oekmen B."/>
            <person name="Stergiopoulos I."/>
            <person name="Abd-Elsalam K.A."/>
            <person name="Aerts A.L."/>
            <person name="Bahkali A.H."/>
            <person name="Beenen H.G."/>
            <person name="Chettri P."/>
            <person name="Cox M.P."/>
            <person name="Datema E."/>
            <person name="de Vries R.P."/>
            <person name="Dhillon B."/>
            <person name="Ganley A.R."/>
            <person name="Griffiths S.A."/>
            <person name="Guo Y."/>
            <person name="Hamelin R.C."/>
            <person name="Henrissat B."/>
            <person name="Kabir M.S."/>
            <person name="Jashni M.K."/>
            <person name="Kema G."/>
            <person name="Klaubauf S."/>
            <person name="Lapidus A."/>
            <person name="Levasseur A."/>
            <person name="Lindquist E."/>
            <person name="Mehrabi R."/>
            <person name="Ohm R.A."/>
            <person name="Owen T.J."/>
            <person name="Salamov A."/>
            <person name="Schwelm A."/>
            <person name="Schijlen E."/>
            <person name="Sun H."/>
            <person name="van den Burg H.A."/>
            <person name="van Ham R.C.H.J."/>
            <person name="Zhang S."/>
            <person name="Goodwin S.B."/>
            <person name="Grigoriev I.V."/>
            <person name="Collemare J."/>
            <person name="Bradshaw R.E."/>
        </authorList>
    </citation>
    <scope>NUCLEOTIDE SEQUENCE [LARGE SCALE GENOMIC DNA]</scope>
    <source>
        <strain evidence="21">NZE10 / CBS 128990</strain>
    </source>
</reference>
<evidence type="ECO:0000256" key="15">
    <source>
        <dbReference type="SAM" id="MobiDB-lite"/>
    </source>
</evidence>
<dbReference type="SMART" id="SM00490">
    <property type="entry name" value="HELICc"/>
    <property type="match status" value="1"/>
</dbReference>
<keyword evidence="7" id="KW-0547">Nucleotide-binding</keyword>
<dbReference type="PROSITE" id="PS51194">
    <property type="entry name" value="HELICASE_CTER"/>
    <property type="match status" value="1"/>
</dbReference>
<dbReference type="GO" id="GO:0005524">
    <property type="term" value="F:ATP binding"/>
    <property type="evidence" value="ECO:0007669"/>
    <property type="project" value="UniProtKB-KW"/>
</dbReference>
<dbReference type="FunFam" id="3.40.50.300:FF:000865">
    <property type="entry name" value="ATP-dependent RNA helicase DDX54"/>
    <property type="match status" value="1"/>
</dbReference>
<dbReference type="Gene3D" id="3.40.50.300">
    <property type="entry name" value="P-loop containing nucleotide triphosphate hydrolases"/>
    <property type="match status" value="2"/>
</dbReference>
<proteinExistence type="inferred from homology"/>
<dbReference type="EMBL" id="KB446543">
    <property type="protein sequence ID" value="EME40477.1"/>
    <property type="molecule type" value="Genomic_DNA"/>
</dbReference>
<feature type="transmembrane region" description="Helical" evidence="16">
    <location>
        <begin position="40"/>
        <end position="59"/>
    </location>
</feature>
<evidence type="ECO:0000256" key="8">
    <source>
        <dbReference type="ARBA" id="ARBA00022801"/>
    </source>
</evidence>
<name>N1PDM4_DOTSN</name>
<evidence type="ECO:0000256" key="14">
    <source>
        <dbReference type="PROSITE-ProRule" id="PRU00552"/>
    </source>
</evidence>
<evidence type="ECO:0000256" key="6">
    <source>
        <dbReference type="ARBA" id="ARBA00022552"/>
    </source>
</evidence>
<comment type="function">
    <text evidence="1">ATP-binding RNA helicase involved in the biogenesis of 60S ribosomal subunits and is required for the normal formation of 25S and 5.8S rRNAs.</text>
</comment>
<dbReference type="GO" id="GO:0005730">
    <property type="term" value="C:nucleolus"/>
    <property type="evidence" value="ECO:0007669"/>
    <property type="project" value="UniProtKB-SubCell"/>
</dbReference>
<organism evidence="20 21">
    <name type="scientific">Dothistroma septosporum (strain NZE10 / CBS 128990)</name>
    <name type="common">Red band needle blight fungus</name>
    <name type="synonym">Mycosphaerella pini</name>
    <dbReference type="NCBI Taxonomy" id="675120"/>
    <lineage>
        <taxon>Eukaryota</taxon>
        <taxon>Fungi</taxon>
        <taxon>Dikarya</taxon>
        <taxon>Ascomycota</taxon>
        <taxon>Pezizomycotina</taxon>
        <taxon>Dothideomycetes</taxon>
        <taxon>Dothideomycetidae</taxon>
        <taxon>Mycosphaerellales</taxon>
        <taxon>Mycosphaerellaceae</taxon>
        <taxon>Dothistroma</taxon>
    </lineage>
</organism>
<evidence type="ECO:0000256" key="13">
    <source>
        <dbReference type="ARBA" id="ARBA00047984"/>
    </source>
</evidence>
<reference evidence="20 21" key="2">
    <citation type="journal article" date="2012" name="PLoS Pathog.">
        <title>Diverse lifestyles and strategies of plant pathogenesis encoded in the genomes of eighteen Dothideomycetes fungi.</title>
        <authorList>
            <person name="Ohm R.A."/>
            <person name="Feau N."/>
            <person name="Henrissat B."/>
            <person name="Schoch C.L."/>
            <person name="Horwitz B.A."/>
            <person name="Barry K.W."/>
            <person name="Condon B.J."/>
            <person name="Copeland A.C."/>
            <person name="Dhillon B."/>
            <person name="Glaser F."/>
            <person name="Hesse C.N."/>
            <person name="Kosti I."/>
            <person name="LaButti K."/>
            <person name="Lindquist E.A."/>
            <person name="Lucas S."/>
            <person name="Salamov A.A."/>
            <person name="Bradshaw R.E."/>
            <person name="Ciuffetti L."/>
            <person name="Hamelin R.C."/>
            <person name="Kema G.H.J."/>
            <person name="Lawrence C."/>
            <person name="Scott J.A."/>
            <person name="Spatafora J.W."/>
            <person name="Turgeon B.G."/>
            <person name="de Wit P.J.G.M."/>
            <person name="Zhong S."/>
            <person name="Goodwin S.B."/>
            <person name="Grigoriev I.V."/>
        </authorList>
    </citation>
    <scope>NUCLEOTIDE SEQUENCE [LARGE SCALE GENOMIC DNA]</scope>
    <source>
        <strain evidence="21">NZE10 / CBS 128990</strain>
    </source>
</reference>
<feature type="domain" description="DEAD-box RNA helicase Q" evidence="19">
    <location>
        <begin position="181"/>
        <end position="209"/>
    </location>
</feature>
<evidence type="ECO:0000256" key="2">
    <source>
        <dbReference type="ARBA" id="ARBA00004604"/>
    </source>
</evidence>
<keyword evidence="16" id="KW-1133">Transmembrane helix</keyword>
<dbReference type="STRING" id="675120.N1PDM4"/>
<feature type="region of interest" description="Disordered" evidence="15">
    <location>
        <begin position="915"/>
        <end position="1010"/>
    </location>
</feature>